<feature type="chain" id="PRO_5003836771" evidence="2">
    <location>
        <begin position="18"/>
        <end position="208"/>
    </location>
</feature>
<comment type="caution">
    <text evidence="3">The sequence shown here is derived from an EMBL/GenBank/DDBJ whole genome shotgun (WGS) entry which is preliminary data.</text>
</comment>
<feature type="compositionally biased region" description="Low complexity" evidence="1">
    <location>
        <begin position="83"/>
        <end position="104"/>
    </location>
</feature>
<evidence type="ECO:0000256" key="1">
    <source>
        <dbReference type="SAM" id="MobiDB-lite"/>
    </source>
</evidence>
<sequence length="208" mass="20547">MKLKIALLAVTLVETKAKCCNSSDGSCPSGTVPSGTVMSSDIMQACCEGTANNICSVSIGGDNPSCADFVATGCDEQGVSSPGASDTAVSSESSGSSETAADGDTSNSLGGTCTSDQMSAFPDCKSCIYKCGEEAEQCYETIIAGNCSPVCFSGGMTSCMIAQSDGGNNLFEDGTSAQSDGGTSGGYVGVPAAVGWGVSVLAALKLFG</sequence>
<feature type="signal peptide" evidence="2">
    <location>
        <begin position="1"/>
        <end position="17"/>
    </location>
</feature>
<dbReference type="AlphaFoldDB" id="K0S206"/>
<keyword evidence="2" id="KW-0732">Signal</keyword>
<feature type="region of interest" description="Disordered" evidence="1">
    <location>
        <begin position="78"/>
        <end position="107"/>
    </location>
</feature>
<evidence type="ECO:0000313" key="3">
    <source>
        <dbReference type="EMBL" id="EJK59220.1"/>
    </source>
</evidence>
<proteinExistence type="predicted"/>
<name>K0S206_THAOC</name>
<keyword evidence="4" id="KW-1185">Reference proteome</keyword>
<dbReference type="Proteomes" id="UP000266841">
    <property type="component" value="Unassembled WGS sequence"/>
</dbReference>
<accession>K0S206</accession>
<evidence type="ECO:0000256" key="2">
    <source>
        <dbReference type="SAM" id="SignalP"/>
    </source>
</evidence>
<reference evidence="3 4" key="1">
    <citation type="journal article" date="2012" name="Genome Biol.">
        <title>Genome and low-iron response of an oceanic diatom adapted to chronic iron limitation.</title>
        <authorList>
            <person name="Lommer M."/>
            <person name="Specht M."/>
            <person name="Roy A.S."/>
            <person name="Kraemer L."/>
            <person name="Andreson R."/>
            <person name="Gutowska M.A."/>
            <person name="Wolf J."/>
            <person name="Bergner S.V."/>
            <person name="Schilhabel M.B."/>
            <person name="Klostermeier U.C."/>
            <person name="Beiko R.G."/>
            <person name="Rosenstiel P."/>
            <person name="Hippler M."/>
            <person name="Laroche J."/>
        </authorList>
    </citation>
    <scope>NUCLEOTIDE SEQUENCE [LARGE SCALE GENOMIC DNA]</scope>
    <source>
        <strain evidence="3 4">CCMP1005</strain>
    </source>
</reference>
<dbReference type="EMBL" id="AGNL01023347">
    <property type="protein sequence ID" value="EJK59220.1"/>
    <property type="molecule type" value="Genomic_DNA"/>
</dbReference>
<protein>
    <submittedName>
        <fullName evidence="3">Uncharacterized protein</fullName>
    </submittedName>
</protein>
<organism evidence="3 4">
    <name type="scientific">Thalassiosira oceanica</name>
    <name type="common">Marine diatom</name>
    <dbReference type="NCBI Taxonomy" id="159749"/>
    <lineage>
        <taxon>Eukaryota</taxon>
        <taxon>Sar</taxon>
        <taxon>Stramenopiles</taxon>
        <taxon>Ochrophyta</taxon>
        <taxon>Bacillariophyta</taxon>
        <taxon>Coscinodiscophyceae</taxon>
        <taxon>Thalassiosirophycidae</taxon>
        <taxon>Thalassiosirales</taxon>
        <taxon>Thalassiosiraceae</taxon>
        <taxon>Thalassiosira</taxon>
    </lineage>
</organism>
<gene>
    <name evidence="3" type="ORF">THAOC_20586</name>
</gene>
<evidence type="ECO:0000313" key="4">
    <source>
        <dbReference type="Proteomes" id="UP000266841"/>
    </source>
</evidence>